<evidence type="ECO:0000313" key="2">
    <source>
        <dbReference type="Proteomes" id="UP000241595"/>
    </source>
</evidence>
<protein>
    <submittedName>
        <fullName evidence="1">Mycobacterium terramassiliense ORFan</fullName>
    </submittedName>
</protein>
<reference evidence="1 2" key="1">
    <citation type="submission" date="2017-01" db="EMBL/GenBank/DDBJ databases">
        <authorList>
            <consortium name="Urmite Genomes"/>
        </authorList>
    </citation>
    <scope>NUCLEOTIDE SEQUENCE [LARGE SCALE GENOMIC DNA]</scope>
    <source>
        <strain evidence="1 2">AB308</strain>
    </source>
</reference>
<dbReference type="STRING" id="1841859.GCA_900157385_05565"/>
<name>A0A2U3NKH3_9MYCO</name>
<dbReference type="Proteomes" id="UP000241595">
    <property type="component" value="Unassembled WGS sequence"/>
</dbReference>
<gene>
    <name evidence="1" type="ORF">MTAB308_5563</name>
</gene>
<accession>A0A2U3NKH3</accession>
<sequence>MTDAIRAFLAEWDGFIAHYRDCAPSDIDECYRTWLVNIEWLLGFPDTCSHADELLPMWRDAIRLFGARCVMDGYERSGRSGDKVFAADTAYWVRLFKMARDPSTLPTKPVTLYRGCYWAGRLRPSWTPNLVTAYWYAISASCAATQDGRYVTDFSNRYRAPRIYRHVTRPPEILAVRRDNDEYVLDPTFLDDSNVEEIWVGDPDYARVRTILAEASGVFVRPDEKRRCSPLVEPEARLRAILAAAASPTFDG</sequence>
<dbReference type="EMBL" id="FTRV01000017">
    <property type="protein sequence ID" value="SPM32037.1"/>
    <property type="molecule type" value="Genomic_DNA"/>
</dbReference>
<organism evidence="1 2">
    <name type="scientific">Mycobacterium terramassiliense</name>
    <dbReference type="NCBI Taxonomy" id="1841859"/>
    <lineage>
        <taxon>Bacteria</taxon>
        <taxon>Bacillati</taxon>
        <taxon>Actinomycetota</taxon>
        <taxon>Actinomycetes</taxon>
        <taxon>Mycobacteriales</taxon>
        <taxon>Mycobacteriaceae</taxon>
        <taxon>Mycobacterium</taxon>
    </lineage>
</organism>
<keyword evidence="2" id="KW-1185">Reference proteome</keyword>
<dbReference type="RefSeq" id="WP_077104083.1">
    <property type="nucleotide sequence ID" value="NZ_LT717701.1"/>
</dbReference>
<proteinExistence type="predicted"/>
<evidence type="ECO:0000313" key="1">
    <source>
        <dbReference type="EMBL" id="SPM32037.1"/>
    </source>
</evidence>
<dbReference type="AlphaFoldDB" id="A0A2U3NKH3"/>